<dbReference type="Pfam" id="PF00096">
    <property type="entry name" value="zf-C2H2"/>
    <property type="match status" value="2"/>
</dbReference>
<feature type="domain" description="C2H2-type" evidence="7">
    <location>
        <begin position="186"/>
        <end position="213"/>
    </location>
</feature>
<evidence type="ECO:0000256" key="5">
    <source>
        <dbReference type="PROSITE-ProRule" id="PRU00042"/>
    </source>
</evidence>
<feature type="compositionally biased region" description="Low complexity" evidence="6">
    <location>
        <begin position="136"/>
        <end position="146"/>
    </location>
</feature>
<proteinExistence type="predicted"/>
<keyword evidence="3 5" id="KW-0863">Zinc-finger</keyword>
<feature type="domain" description="C2H2-type" evidence="7">
    <location>
        <begin position="214"/>
        <end position="243"/>
    </location>
</feature>
<dbReference type="Gene3D" id="3.30.160.60">
    <property type="entry name" value="Classic Zinc Finger"/>
    <property type="match status" value="2"/>
</dbReference>
<dbReference type="GO" id="GO:0000978">
    <property type="term" value="F:RNA polymerase II cis-regulatory region sequence-specific DNA binding"/>
    <property type="evidence" value="ECO:0007669"/>
    <property type="project" value="TreeGrafter"/>
</dbReference>
<dbReference type="PANTHER" id="PTHR23235:SF120">
    <property type="entry name" value="KRUPPEL-LIKE FACTOR 15"/>
    <property type="match status" value="1"/>
</dbReference>
<gene>
    <name evidence="8" type="ORF">OBBRIDRAFT_768336</name>
</gene>
<evidence type="ECO:0000259" key="7">
    <source>
        <dbReference type="PROSITE" id="PS50157"/>
    </source>
</evidence>
<name>A0A8E2DSS9_9APHY</name>
<evidence type="ECO:0000256" key="6">
    <source>
        <dbReference type="SAM" id="MobiDB-lite"/>
    </source>
</evidence>
<evidence type="ECO:0000256" key="2">
    <source>
        <dbReference type="ARBA" id="ARBA00022737"/>
    </source>
</evidence>
<sequence length="245" mass="26930">MADRRTHHLPPASDSVCIPQQWSGGGQYASAYPTSAGLYPPSSYTGHPSLRNHPGTAQPMPVPGYDTIPSQSRPMSGYADYQTSDRQAQYAHVPRSDRPLSMTIPQQPAYGSGEHQSIQTMHPSARPHHQSHSRSHSASSYPYAHPSSPPLQAAATHTQASYPAQIAFTTQQMNASQYPASPQRPFSCDMCALSFNRQHDLKRHRDTHTGEKPFLCNGGCGKTFTRKDALKRHQLVKRCGIDEGV</sequence>
<dbReference type="FunFam" id="3.30.160.60:FF:000072">
    <property type="entry name" value="zinc finger protein 143 isoform X1"/>
    <property type="match status" value="1"/>
</dbReference>
<dbReference type="PROSITE" id="PS50157">
    <property type="entry name" value="ZINC_FINGER_C2H2_2"/>
    <property type="match status" value="2"/>
</dbReference>
<keyword evidence="4" id="KW-0862">Zinc</keyword>
<evidence type="ECO:0000256" key="3">
    <source>
        <dbReference type="ARBA" id="ARBA00022771"/>
    </source>
</evidence>
<dbReference type="PROSITE" id="PS00028">
    <property type="entry name" value="ZINC_FINGER_C2H2_1"/>
    <property type="match status" value="1"/>
</dbReference>
<dbReference type="PANTHER" id="PTHR23235">
    <property type="entry name" value="KRUEPPEL-LIKE TRANSCRIPTION FACTOR"/>
    <property type="match status" value="1"/>
</dbReference>
<dbReference type="AlphaFoldDB" id="A0A8E2DSS9"/>
<dbReference type="OrthoDB" id="8922241at2759"/>
<evidence type="ECO:0000313" key="8">
    <source>
        <dbReference type="EMBL" id="OCH95169.1"/>
    </source>
</evidence>
<feature type="region of interest" description="Disordered" evidence="6">
    <location>
        <begin position="43"/>
        <end position="158"/>
    </location>
</feature>
<dbReference type="Proteomes" id="UP000250043">
    <property type="component" value="Unassembled WGS sequence"/>
</dbReference>
<dbReference type="InterPro" id="IPR013087">
    <property type="entry name" value="Znf_C2H2_type"/>
</dbReference>
<dbReference type="SMART" id="SM00355">
    <property type="entry name" value="ZnF_C2H2"/>
    <property type="match status" value="2"/>
</dbReference>
<dbReference type="FunFam" id="3.30.160.60:FF:000688">
    <property type="entry name" value="zinc finger protein 197 isoform X1"/>
    <property type="match status" value="1"/>
</dbReference>
<protein>
    <recommendedName>
        <fullName evidence="7">C2H2-type domain-containing protein</fullName>
    </recommendedName>
</protein>
<dbReference type="GO" id="GO:0008270">
    <property type="term" value="F:zinc ion binding"/>
    <property type="evidence" value="ECO:0007669"/>
    <property type="project" value="UniProtKB-KW"/>
</dbReference>
<feature type="compositionally biased region" description="Basic residues" evidence="6">
    <location>
        <begin position="125"/>
        <end position="135"/>
    </location>
</feature>
<keyword evidence="2" id="KW-0677">Repeat</keyword>
<dbReference type="InterPro" id="IPR036236">
    <property type="entry name" value="Znf_C2H2_sf"/>
</dbReference>
<dbReference type="EMBL" id="KV722338">
    <property type="protein sequence ID" value="OCH95169.1"/>
    <property type="molecule type" value="Genomic_DNA"/>
</dbReference>
<reference evidence="8 9" key="1">
    <citation type="submission" date="2016-07" db="EMBL/GenBank/DDBJ databases">
        <title>Draft genome of the white-rot fungus Obba rivulosa 3A-2.</title>
        <authorList>
            <consortium name="DOE Joint Genome Institute"/>
            <person name="Miettinen O."/>
            <person name="Riley R."/>
            <person name="Acob R."/>
            <person name="Barry K."/>
            <person name="Cullen D."/>
            <person name="De Vries R."/>
            <person name="Hainaut M."/>
            <person name="Hatakka A."/>
            <person name="Henrissat B."/>
            <person name="Hilden K."/>
            <person name="Kuo R."/>
            <person name="Labutti K."/>
            <person name="Lipzen A."/>
            <person name="Makela M.R."/>
            <person name="Sandor L."/>
            <person name="Spatafora J.W."/>
            <person name="Grigoriev I.V."/>
            <person name="Hibbett D.S."/>
        </authorList>
    </citation>
    <scope>NUCLEOTIDE SEQUENCE [LARGE SCALE GENOMIC DNA]</scope>
    <source>
        <strain evidence="8 9">3A-2</strain>
    </source>
</reference>
<dbReference type="GO" id="GO:0000981">
    <property type="term" value="F:DNA-binding transcription factor activity, RNA polymerase II-specific"/>
    <property type="evidence" value="ECO:0007669"/>
    <property type="project" value="UniProtKB-ARBA"/>
</dbReference>
<keyword evidence="1" id="KW-0479">Metal-binding</keyword>
<organism evidence="8 9">
    <name type="scientific">Obba rivulosa</name>
    <dbReference type="NCBI Taxonomy" id="1052685"/>
    <lineage>
        <taxon>Eukaryota</taxon>
        <taxon>Fungi</taxon>
        <taxon>Dikarya</taxon>
        <taxon>Basidiomycota</taxon>
        <taxon>Agaricomycotina</taxon>
        <taxon>Agaricomycetes</taxon>
        <taxon>Polyporales</taxon>
        <taxon>Gelatoporiaceae</taxon>
        <taxon>Obba</taxon>
    </lineage>
</organism>
<evidence type="ECO:0000313" key="9">
    <source>
        <dbReference type="Proteomes" id="UP000250043"/>
    </source>
</evidence>
<evidence type="ECO:0000256" key="4">
    <source>
        <dbReference type="ARBA" id="ARBA00022833"/>
    </source>
</evidence>
<dbReference type="SUPFAM" id="SSF57667">
    <property type="entry name" value="beta-beta-alpha zinc fingers"/>
    <property type="match status" value="1"/>
</dbReference>
<keyword evidence="9" id="KW-1185">Reference proteome</keyword>
<evidence type="ECO:0000256" key="1">
    <source>
        <dbReference type="ARBA" id="ARBA00022723"/>
    </source>
</evidence>
<accession>A0A8E2DSS9</accession>